<comment type="similarity">
    <text evidence="2">Belongs to the peptidase S49 family.</text>
</comment>
<keyword evidence="7" id="KW-0720">Serine protease</keyword>
<dbReference type="PANTHER" id="PTHR42987:SF4">
    <property type="entry name" value="PROTEASE SOHB-RELATED"/>
    <property type="match status" value="1"/>
</dbReference>
<evidence type="ECO:0000256" key="8">
    <source>
        <dbReference type="ARBA" id="ARBA00022989"/>
    </source>
</evidence>
<evidence type="ECO:0000256" key="9">
    <source>
        <dbReference type="ARBA" id="ARBA00023136"/>
    </source>
</evidence>
<reference evidence="13 14" key="1">
    <citation type="submission" date="2016-10" db="EMBL/GenBank/DDBJ databases">
        <authorList>
            <person name="de Groot N.N."/>
        </authorList>
    </citation>
    <scope>NUCLEOTIDE SEQUENCE [LARGE SCALE GENOMIC DNA]</scope>
    <source>
        <strain evidence="13 14">DSM 19219</strain>
    </source>
</reference>
<keyword evidence="14" id="KW-1185">Reference proteome</keyword>
<evidence type="ECO:0000259" key="11">
    <source>
        <dbReference type="Pfam" id="PF01343"/>
    </source>
</evidence>
<sequence length="345" mass="38426">MNEWLNDFAMFLAQILTLLVALVVAIALVTRSRSMQGGEKSRLRVEDLNQRYRKRYRQLRLSGLTSKARKSMIKAFRKEDKLSVRRRSEESADSRVWVLDFHGDLKASATSRLSQEVSTLLGIAGEGDEVVLRLESAGGLVHAYGQAAAEFDRLRESGIHTTVCVDKVAASGGYLMACCAERLIVAPFAVLGSIGVVAQLPNVHRLLKRHDIDVEVMTAGRYKRTLTVLGENTDEGREKFRGDLQHIHDLFKQYVGQRRPGLDIDSVATGEVWYGTDAVENGLADAVKTSEAYLLERMQQAKVMTLQLETRKGVAARMGLALEQGVERGVQRAIEAVDATRWLKR</sequence>
<dbReference type="InterPro" id="IPR029045">
    <property type="entry name" value="ClpP/crotonase-like_dom_sf"/>
</dbReference>
<proteinExistence type="inferred from homology"/>
<dbReference type="STRING" id="574349.SAMN05443545_105215"/>
<evidence type="ECO:0000256" key="7">
    <source>
        <dbReference type="ARBA" id="ARBA00022825"/>
    </source>
</evidence>
<dbReference type="NCBIfam" id="NF008745">
    <property type="entry name" value="PRK11778.1"/>
    <property type="match status" value="1"/>
</dbReference>
<evidence type="ECO:0000256" key="10">
    <source>
        <dbReference type="SAM" id="Phobius"/>
    </source>
</evidence>
<dbReference type="Gene3D" id="6.20.330.10">
    <property type="match status" value="1"/>
</dbReference>
<evidence type="ECO:0000256" key="3">
    <source>
        <dbReference type="ARBA" id="ARBA00022475"/>
    </source>
</evidence>
<dbReference type="EMBL" id="FNNI01000005">
    <property type="protein sequence ID" value="SDX40854.1"/>
    <property type="molecule type" value="Genomic_DNA"/>
</dbReference>
<dbReference type="GO" id="GO:0006508">
    <property type="term" value="P:proteolysis"/>
    <property type="evidence" value="ECO:0007669"/>
    <property type="project" value="UniProtKB-KW"/>
</dbReference>
<dbReference type="SUPFAM" id="SSF52096">
    <property type="entry name" value="ClpP/crotonase"/>
    <property type="match status" value="1"/>
</dbReference>
<name>A0A1H3BHL8_9GAMM</name>
<evidence type="ECO:0000259" key="12">
    <source>
        <dbReference type="Pfam" id="PF08496"/>
    </source>
</evidence>
<dbReference type="GO" id="GO:0005886">
    <property type="term" value="C:plasma membrane"/>
    <property type="evidence" value="ECO:0007669"/>
    <property type="project" value="UniProtKB-SubCell"/>
</dbReference>
<gene>
    <name evidence="13" type="ORF">SAMN05443545_105215</name>
</gene>
<accession>A0A1H3BHL8</accession>
<feature type="domain" description="Peptidase S49 N-terminal proteobacteria" evidence="12">
    <location>
        <begin position="3"/>
        <end position="150"/>
    </location>
</feature>
<keyword evidence="6" id="KW-0378">Hydrolase</keyword>
<comment type="subcellular location">
    <subcellularLocation>
        <location evidence="1">Cell membrane</location>
    </subcellularLocation>
</comment>
<dbReference type="PANTHER" id="PTHR42987">
    <property type="entry name" value="PEPTIDASE S49"/>
    <property type="match status" value="1"/>
</dbReference>
<dbReference type="RefSeq" id="WP_092569669.1">
    <property type="nucleotide sequence ID" value="NZ_BMXH01000003.1"/>
</dbReference>
<dbReference type="Pfam" id="PF01343">
    <property type="entry name" value="Peptidase_S49"/>
    <property type="match status" value="1"/>
</dbReference>
<dbReference type="CDD" id="cd07023">
    <property type="entry name" value="S49_Sppa_N_C"/>
    <property type="match status" value="1"/>
</dbReference>
<evidence type="ECO:0000313" key="14">
    <source>
        <dbReference type="Proteomes" id="UP000198500"/>
    </source>
</evidence>
<dbReference type="OrthoDB" id="5614232at2"/>
<dbReference type="Gene3D" id="3.90.226.10">
    <property type="entry name" value="2-enoyl-CoA Hydratase, Chain A, domain 1"/>
    <property type="match status" value="1"/>
</dbReference>
<dbReference type="AlphaFoldDB" id="A0A1H3BHL8"/>
<protein>
    <submittedName>
        <fullName evidence="13">Serine protease SohB</fullName>
    </submittedName>
</protein>
<evidence type="ECO:0000256" key="6">
    <source>
        <dbReference type="ARBA" id="ARBA00022801"/>
    </source>
</evidence>
<evidence type="ECO:0000256" key="1">
    <source>
        <dbReference type="ARBA" id="ARBA00004236"/>
    </source>
</evidence>
<keyword evidence="4 13" id="KW-0645">Protease</keyword>
<evidence type="ECO:0000313" key="13">
    <source>
        <dbReference type="EMBL" id="SDX40854.1"/>
    </source>
</evidence>
<evidence type="ECO:0000256" key="2">
    <source>
        <dbReference type="ARBA" id="ARBA00008683"/>
    </source>
</evidence>
<feature type="transmembrane region" description="Helical" evidence="10">
    <location>
        <begin position="12"/>
        <end position="30"/>
    </location>
</feature>
<organism evidence="13 14">
    <name type="scientific">Aidingimonas halophila</name>
    <dbReference type="NCBI Taxonomy" id="574349"/>
    <lineage>
        <taxon>Bacteria</taxon>
        <taxon>Pseudomonadati</taxon>
        <taxon>Pseudomonadota</taxon>
        <taxon>Gammaproteobacteria</taxon>
        <taxon>Oceanospirillales</taxon>
        <taxon>Halomonadaceae</taxon>
        <taxon>Aidingimonas</taxon>
    </lineage>
</organism>
<evidence type="ECO:0000256" key="5">
    <source>
        <dbReference type="ARBA" id="ARBA00022692"/>
    </source>
</evidence>
<dbReference type="InterPro" id="IPR047272">
    <property type="entry name" value="S49_SppA_C"/>
</dbReference>
<keyword evidence="3" id="KW-1003">Cell membrane</keyword>
<keyword evidence="8 10" id="KW-1133">Transmembrane helix</keyword>
<dbReference type="InterPro" id="IPR002142">
    <property type="entry name" value="Peptidase_S49"/>
</dbReference>
<feature type="domain" description="Peptidase S49" evidence="11">
    <location>
        <begin position="155"/>
        <end position="303"/>
    </location>
</feature>
<keyword evidence="9 10" id="KW-0472">Membrane</keyword>
<dbReference type="InterPro" id="IPR013703">
    <property type="entry name" value="Peptidase_S49_N_proteobac"/>
</dbReference>
<dbReference type="Proteomes" id="UP000198500">
    <property type="component" value="Unassembled WGS sequence"/>
</dbReference>
<evidence type="ECO:0000256" key="4">
    <source>
        <dbReference type="ARBA" id="ARBA00022670"/>
    </source>
</evidence>
<dbReference type="Pfam" id="PF08496">
    <property type="entry name" value="Peptidase_S49_N"/>
    <property type="match status" value="1"/>
</dbReference>
<dbReference type="GO" id="GO:0004252">
    <property type="term" value="F:serine-type endopeptidase activity"/>
    <property type="evidence" value="ECO:0007669"/>
    <property type="project" value="InterPro"/>
</dbReference>
<keyword evidence="5 10" id="KW-0812">Transmembrane</keyword>